<dbReference type="SMART" id="SM00086">
    <property type="entry name" value="PAC"/>
    <property type="match status" value="4"/>
</dbReference>
<evidence type="ECO:0000256" key="8">
    <source>
        <dbReference type="ARBA" id="ARBA00022553"/>
    </source>
</evidence>
<gene>
    <name evidence="20" type="ORF">ABVQ20_01790</name>
</gene>
<evidence type="ECO:0000256" key="4">
    <source>
        <dbReference type="ARBA" id="ARBA00012438"/>
    </source>
</evidence>
<dbReference type="EC" id="2.7.13.3" evidence="4"/>
<evidence type="ECO:0000259" key="18">
    <source>
        <dbReference type="PROSITE" id="PS50112"/>
    </source>
</evidence>
<evidence type="ECO:0000256" key="13">
    <source>
        <dbReference type="ARBA" id="ARBA00023014"/>
    </source>
</evidence>
<dbReference type="EMBL" id="JBEWSZ010000001">
    <property type="protein sequence ID" value="MET2825702.1"/>
    <property type="molecule type" value="Genomic_DNA"/>
</dbReference>
<accession>A0ABV2D6R0</accession>
<dbReference type="InterPro" id="IPR005467">
    <property type="entry name" value="His_kinase_dom"/>
</dbReference>
<dbReference type="InterPro" id="IPR013655">
    <property type="entry name" value="PAS_fold_3"/>
</dbReference>
<dbReference type="PANTHER" id="PTHR43304">
    <property type="entry name" value="PHYTOCHROME-LIKE PROTEIN CPH1"/>
    <property type="match status" value="1"/>
</dbReference>
<feature type="domain" description="PAC" evidence="19">
    <location>
        <begin position="505"/>
        <end position="557"/>
    </location>
</feature>
<evidence type="ECO:0000256" key="7">
    <source>
        <dbReference type="ARBA" id="ARBA00022490"/>
    </source>
</evidence>
<dbReference type="Pfam" id="PF07730">
    <property type="entry name" value="HisKA_3"/>
    <property type="match status" value="1"/>
</dbReference>
<evidence type="ECO:0000256" key="11">
    <source>
        <dbReference type="ARBA" id="ARBA00022777"/>
    </source>
</evidence>
<evidence type="ECO:0000256" key="14">
    <source>
        <dbReference type="ARBA" id="ARBA00024827"/>
    </source>
</evidence>
<feature type="domain" description="Histidine kinase" evidence="17">
    <location>
        <begin position="855"/>
        <end position="942"/>
    </location>
</feature>
<dbReference type="PROSITE" id="PS50112">
    <property type="entry name" value="PAS"/>
    <property type="match status" value="2"/>
</dbReference>
<dbReference type="InterPro" id="IPR029016">
    <property type="entry name" value="GAF-like_dom_sf"/>
</dbReference>
<dbReference type="SUPFAM" id="SSF55874">
    <property type="entry name" value="ATPase domain of HSP90 chaperone/DNA topoisomerase II/histidine kinase"/>
    <property type="match status" value="1"/>
</dbReference>
<dbReference type="PROSITE" id="PS50109">
    <property type="entry name" value="HIS_KIN"/>
    <property type="match status" value="1"/>
</dbReference>
<dbReference type="CDD" id="cd16917">
    <property type="entry name" value="HATPase_UhpB-NarQ-NarX-like"/>
    <property type="match status" value="1"/>
</dbReference>
<comment type="caution">
    <text evidence="20">The sequence shown here is derived from an EMBL/GenBank/DDBJ whole genome shotgun (WGS) entry which is preliminary data.</text>
</comment>
<keyword evidence="9" id="KW-0808">Transferase</keyword>
<dbReference type="InterPro" id="IPR035965">
    <property type="entry name" value="PAS-like_dom_sf"/>
</dbReference>
<dbReference type="PRINTS" id="PR00344">
    <property type="entry name" value="BCTRLSENSOR"/>
</dbReference>
<keyword evidence="7" id="KW-0963">Cytoplasm</keyword>
<keyword evidence="12" id="KW-0408">Iron</keyword>
<dbReference type="InterPro" id="IPR000700">
    <property type="entry name" value="PAS-assoc_C"/>
</dbReference>
<protein>
    <recommendedName>
        <fullName evidence="5">Oxygen sensor histidine kinase NreB</fullName>
        <ecNumber evidence="4">2.7.13.3</ecNumber>
    </recommendedName>
    <alternativeName>
        <fullName evidence="15">Nitrogen regulation protein B</fullName>
    </alternativeName>
</protein>
<reference evidence="20 21" key="1">
    <citation type="submission" date="2024-06" db="EMBL/GenBank/DDBJ databases">
        <authorList>
            <person name="Kim D.-U."/>
        </authorList>
    </citation>
    <scope>NUCLEOTIDE SEQUENCE [LARGE SCALE GENOMIC DNA]</scope>
    <source>
        <strain evidence="20 21">KACC15460</strain>
    </source>
</reference>
<keyword evidence="6" id="KW-0004">4Fe-4S</keyword>
<dbReference type="InterPro" id="IPR011712">
    <property type="entry name" value="Sig_transdc_His_kin_sub3_dim/P"/>
</dbReference>
<dbReference type="InterPro" id="IPR052162">
    <property type="entry name" value="Sensor_kinase/Photoreceptor"/>
</dbReference>
<dbReference type="SMART" id="SM00387">
    <property type="entry name" value="HATPase_c"/>
    <property type="match status" value="1"/>
</dbReference>
<evidence type="ECO:0000256" key="1">
    <source>
        <dbReference type="ARBA" id="ARBA00000085"/>
    </source>
</evidence>
<dbReference type="SMART" id="SM00091">
    <property type="entry name" value="PAS"/>
    <property type="match status" value="2"/>
</dbReference>
<evidence type="ECO:0000256" key="10">
    <source>
        <dbReference type="ARBA" id="ARBA00022723"/>
    </source>
</evidence>
<dbReference type="Proteomes" id="UP001548832">
    <property type="component" value="Unassembled WGS sequence"/>
</dbReference>
<dbReference type="Pfam" id="PF08447">
    <property type="entry name" value="PAS_3"/>
    <property type="match status" value="3"/>
</dbReference>
<keyword evidence="16" id="KW-0175">Coiled coil</keyword>
<dbReference type="RefSeq" id="WP_354457786.1">
    <property type="nucleotide sequence ID" value="NZ_JBEWSZ010000001.1"/>
</dbReference>
<evidence type="ECO:0000256" key="5">
    <source>
        <dbReference type="ARBA" id="ARBA00017322"/>
    </source>
</evidence>
<proteinExistence type="predicted"/>
<dbReference type="InterPro" id="IPR004358">
    <property type="entry name" value="Sig_transdc_His_kin-like_C"/>
</dbReference>
<comment type="catalytic activity">
    <reaction evidence="1">
        <text>ATP + protein L-histidine = ADP + protein N-phospho-L-histidine.</text>
        <dbReference type="EC" id="2.7.13.3"/>
    </reaction>
</comment>
<dbReference type="Gene3D" id="3.30.450.40">
    <property type="match status" value="1"/>
</dbReference>
<evidence type="ECO:0000313" key="21">
    <source>
        <dbReference type="Proteomes" id="UP001548832"/>
    </source>
</evidence>
<dbReference type="InterPro" id="IPR003594">
    <property type="entry name" value="HATPase_dom"/>
</dbReference>
<dbReference type="PROSITE" id="PS50113">
    <property type="entry name" value="PAC"/>
    <property type="match status" value="3"/>
</dbReference>
<keyword evidence="21" id="KW-1185">Reference proteome</keyword>
<dbReference type="SUPFAM" id="SSF55785">
    <property type="entry name" value="PYP-like sensor domain (PAS domain)"/>
    <property type="match status" value="4"/>
</dbReference>
<organism evidence="20 21">
    <name type="scientific">Mesorhizobium shangrilense</name>
    <dbReference type="NCBI Taxonomy" id="460060"/>
    <lineage>
        <taxon>Bacteria</taxon>
        <taxon>Pseudomonadati</taxon>
        <taxon>Pseudomonadota</taxon>
        <taxon>Alphaproteobacteria</taxon>
        <taxon>Hyphomicrobiales</taxon>
        <taxon>Phyllobacteriaceae</taxon>
        <taxon>Mesorhizobium</taxon>
    </lineage>
</organism>
<keyword evidence="8" id="KW-0597">Phosphoprotein</keyword>
<comment type="cofactor">
    <cofactor evidence="2">
        <name>[4Fe-4S] cluster</name>
        <dbReference type="ChEBI" id="CHEBI:49883"/>
    </cofactor>
</comment>
<dbReference type="Pfam" id="PF02518">
    <property type="entry name" value="HATPase_c"/>
    <property type="match status" value="1"/>
</dbReference>
<dbReference type="Gene3D" id="3.30.450.20">
    <property type="entry name" value="PAS domain"/>
    <property type="match status" value="4"/>
</dbReference>
<evidence type="ECO:0000259" key="17">
    <source>
        <dbReference type="PROSITE" id="PS50109"/>
    </source>
</evidence>
<feature type="coiled-coil region" evidence="16">
    <location>
        <begin position="29"/>
        <end position="56"/>
    </location>
</feature>
<evidence type="ECO:0000259" key="19">
    <source>
        <dbReference type="PROSITE" id="PS50113"/>
    </source>
</evidence>
<sequence length="943" mass="106155">MDTPTEKSGGPAGTLSALGRELARCKRDLDASTALAARLAQENDTLREDFRDLFEEAPIAYVHEGLDSRFIRANRAAMRVLGIRPDEVAGTFGRSLVARTPETLQRLHDAFEAVGLGQEAGGVELELRRKDNGEPVWVQWWSKPASSGDFTRTMMVDITDRVRMARTKAALEFSLESGQVGDWDLDLVNDTSRRSLRHDQCFGYGAPIADWGVKQFIGHVHPEDRLHVEAGFRRAVGDLRDWSSEFRVVWPDGSLHWIAARGRVYQVSEGKATRMLGVVMDITERKSAEERLRETKAALEFTLESAGVGDWDLDLINDTSTRSLRHDQCFGYDTPIPEAEWGIEVFIRHVHTQDRTRVETSLRGAVRDLAGWQSEFRVVWPDHSVHWIAARGSIYRTSEGKATRMLGIVIDVTERKKAEIGHAKLFTELQEWEARFRLAIDTIPGLTWFCLPDGSAEFLNTQWCAYTGLAMEEALGWNWVKAIHPDDLPELSKHWRRTVQSTQAAEHEARVRRFDGEYRWFLFRCQPLLDDAGKVVRWYGTNTDIEERKRAEQALLASEQVSRGQVDALKSTLEALAMEPAANRLVEHVLRIIADQFDAHSVSVWRRDQASGKIRFELAYEDSRVITKADPPFVDLDQSLPMEDLWPWPDVFSTGKPSLIEDIRAVPPFALRDRLLPLGIVTVLLVPMFVAGRLEGAVGLRFVEKRTFRAEQIDLAQALANQAMLMIQFAHLSTQSRETAVIAERNRIARDIHDTLAQGFTGVIVQLEAAEDANLQGFPKEARQHLDRARSLARESLNEARRSVQALRPQALDDSDLSDALDDLFRKMTAGTGLASEFTVLGVPRSLRPDWETNLFHIGQEILTNALRHARATRFTVTLAFLPDEVSLDLRDDGRGFDPSLRNDGYGLLGIRERVEGMGGRLVVQSLVGQGTTVLITLPLSEA</sequence>
<dbReference type="SMART" id="SM00065">
    <property type="entry name" value="GAF"/>
    <property type="match status" value="1"/>
</dbReference>
<dbReference type="Gene3D" id="3.30.565.10">
    <property type="entry name" value="Histidine kinase-like ATPase, C-terminal domain"/>
    <property type="match status" value="1"/>
</dbReference>
<feature type="domain" description="PAS" evidence="18">
    <location>
        <begin position="46"/>
        <end position="90"/>
    </location>
</feature>
<dbReference type="InterPro" id="IPR001610">
    <property type="entry name" value="PAC"/>
</dbReference>
<dbReference type="Gene3D" id="2.10.70.100">
    <property type="match status" value="2"/>
</dbReference>
<name>A0ABV2D6R0_9HYPH</name>
<feature type="domain" description="PAC" evidence="19">
    <location>
        <begin position="242"/>
        <end position="294"/>
    </location>
</feature>
<evidence type="ECO:0000256" key="9">
    <source>
        <dbReference type="ARBA" id="ARBA00022679"/>
    </source>
</evidence>
<comment type="subcellular location">
    <subcellularLocation>
        <location evidence="3">Cytoplasm</location>
    </subcellularLocation>
</comment>
<feature type="domain" description="PAC" evidence="19">
    <location>
        <begin position="372"/>
        <end position="424"/>
    </location>
</feature>
<dbReference type="InterPro" id="IPR000014">
    <property type="entry name" value="PAS"/>
</dbReference>
<dbReference type="InterPro" id="IPR003018">
    <property type="entry name" value="GAF"/>
</dbReference>
<keyword evidence="10" id="KW-0479">Metal-binding</keyword>
<evidence type="ECO:0000256" key="12">
    <source>
        <dbReference type="ARBA" id="ARBA00023004"/>
    </source>
</evidence>
<evidence type="ECO:0000256" key="15">
    <source>
        <dbReference type="ARBA" id="ARBA00030800"/>
    </source>
</evidence>
<dbReference type="InterPro" id="IPR036890">
    <property type="entry name" value="HATPase_C_sf"/>
</dbReference>
<evidence type="ECO:0000256" key="3">
    <source>
        <dbReference type="ARBA" id="ARBA00004496"/>
    </source>
</evidence>
<evidence type="ECO:0000256" key="6">
    <source>
        <dbReference type="ARBA" id="ARBA00022485"/>
    </source>
</evidence>
<feature type="domain" description="PAS" evidence="18">
    <location>
        <begin position="432"/>
        <end position="502"/>
    </location>
</feature>
<comment type="function">
    <text evidence="14">Member of the two-component regulatory system NreB/NreC involved in the control of dissimilatory nitrate/nitrite reduction in response to oxygen. NreB functions as a direct oxygen sensor histidine kinase which is autophosphorylated, in the absence of oxygen, probably at the conserved histidine residue, and transfers its phosphate group probably to a conserved aspartate residue of NreC. NreB/NreC activates the expression of the nitrate (narGHJI) and nitrite (nir) reductase operons, as well as the putative nitrate transporter gene narT.</text>
</comment>
<dbReference type="InterPro" id="IPR013656">
    <property type="entry name" value="PAS_4"/>
</dbReference>
<dbReference type="NCBIfam" id="TIGR00229">
    <property type="entry name" value="sensory_box"/>
    <property type="match status" value="3"/>
</dbReference>
<evidence type="ECO:0000256" key="16">
    <source>
        <dbReference type="SAM" id="Coils"/>
    </source>
</evidence>
<dbReference type="Pfam" id="PF08448">
    <property type="entry name" value="PAS_4"/>
    <property type="match status" value="1"/>
</dbReference>
<dbReference type="Pfam" id="PF13185">
    <property type="entry name" value="GAF_2"/>
    <property type="match status" value="1"/>
</dbReference>
<dbReference type="PANTHER" id="PTHR43304:SF1">
    <property type="entry name" value="PAC DOMAIN-CONTAINING PROTEIN"/>
    <property type="match status" value="1"/>
</dbReference>
<keyword evidence="11" id="KW-0418">Kinase</keyword>
<dbReference type="Gene3D" id="1.20.5.1930">
    <property type="match status" value="1"/>
</dbReference>
<keyword evidence="13" id="KW-0411">Iron-sulfur</keyword>
<evidence type="ECO:0000256" key="2">
    <source>
        <dbReference type="ARBA" id="ARBA00001966"/>
    </source>
</evidence>
<dbReference type="SUPFAM" id="SSF55781">
    <property type="entry name" value="GAF domain-like"/>
    <property type="match status" value="1"/>
</dbReference>
<evidence type="ECO:0000313" key="20">
    <source>
        <dbReference type="EMBL" id="MET2825702.1"/>
    </source>
</evidence>
<dbReference type="CDD" id="cd00130">
    <property type="entry name" value="PAS"/>
    <property type="match status" value="4"/>
</dbReference>